<reference evidence="1" key="1">
    <citation type="submission" date="2020-04" db="EMBL/GenBank/DDBJ databases">
        <authorList>
            <person name="Hogendoorn C."/>
        </authorList>
    </citation>
    <scope>NUCLEOTIDE SEQUENCE</scope>
    <source>
        <strain evidence="1">FAVT5</strain>
    </source>
</reference>
<dbReference type="EMBL" id="LR792684">
    <property type="protein sequence ID" value="CAB3394488.1"/>
    <property type="molecule type" value="Genomic_DNA"/>
</dbReference>
<gene>
    <name evidence="1" type="ORF">FAVT5_2907</name>
</gene>
<keyword evidence="2" id="KW-1185">Reference proteome</keyword>
<sequence>MLITGWAARSDTMATMRLLTIVAFAEVLRHPKDLIENIFQDLLCVC</sequence>
<name>A0ACA8ZCG1_9BACL</name>
<protein>
    <submittedName>
        <fullName evidence="1">Uncharacterized protein</fullName>
    </submittedName>
</protein>
<evidence type="ECO:0000313" key="1">
    <source>
        <dbReference type="EMBL" id="CAB3394488.1"/>
    </source>
</evidence>
<evidence type="ECO:0000313" key="2">
    <source>
        <dbReference type="Proteomes" id="UP000501793"/>
    </source>
</evidence>
<organism evidence="1 2">
    <name type="scientific">Kyrpidia spormannii</name>
    <dbReference type="NCBI Taxonomy" id="2055160"/>
    <lineage>
        <taxon>Bacteria</taxon>
        <taxon>Bacillati</taxon>
        <taxon>Bacillota</taxon>
        <taxon>Bacilli</taxon>
        <taxon>Bacillales</taxon>
        <taxon>Alicyclobacillaceae</taxon>
        <taxon>Kyrpidia</taxon>
    </lineage>
</organism>
<dbReference type="Proteomes" id="UP000501793">
    <property type="component" value="Chromosome"/>
</dbReference>
<proteinExistence type="predicted"/>
<accession>A0ACA8ZCG1</accession>